<dbReference type="Pfam" id="PF01653">
    <property type="entry name" value="DNA_ligase_aden"/>
    <property type="match status" value="1"/>
</dbReference>
<dbReference type="SUPFAM" id="SSF52113">
    <property type="entry name" value="BRCT domain"/>
    <property type="match status" value="1"/>
</dbReference>
<keyword evidence="10 12" id="KW-0464">Manganese</keyword>
<feature type="binding site" evidence="12">
    <location>
        <begin position="83"/>
        <end position="84"/>
    </location>
    <ligand>
        <name>NAD(+)</name>
        <dbReference type="ChEBI" id="CHEBI:57540"/>
    </ligand>
</feature>
<dbReference type="Pfam" id="PF12826">
    <property type="entry name" value="HHH_2"/>
    <property type="match status" value="1"/>
</dbReference>
<dbReference type="NCBIfam" id="TIGR00575">
    <property type="entry name" value="dnlj"/>
    <property type="match status" value="1"/>
</dbReference>
<accession>A0ABT9LZI1</accession>
<dbReference type="InterPro" id="IPR041663">
    <property type="entry name" value="DisA/LigA_HHH"/>
</dbReference>
<keyword evidence="8 12" id="KW-0520">NAD</keyword>
<evidence type="ECO:0000259" key="14">
    <source>
        <dbReference type="PROSITE" id="PS50172"/>
    </source>
</evidence>
<dbReference type="SMART" id="SM00278">
    <property type="entry name" value="HhH1"/>
    <property type="match status" value="2"/>
</dbReference>
<dbReference type="InterPro" id="IPR013839">
    <property type="entry name" value="DNAligase_adenylation"/>
</dbReference>
<dbReference type="EMBL" id="JAURUO010000019">
    <property type="protein sequence ID" value="MDP9729663.1"/>
    <property type="molecule type" value="Genomic_DNA"/>
</dbReference>
<evidence type="ECO:0000313" key="16">
    <source>
        <dbReference type="Proteomes" id="UP001229209"/>
    </source>
</evidence>
<dbReference type="InterPro" id="IPR012340">
    <property type="entry name" value="NA-bd_OB-fold"/>
</dbReference>
<feature type="binding site" evidence="12">
    <location>
        <position position="407"/>
    </location>
    <ligand>
        <name>Zn(2+)</name>
        <dbReference type="ChEBI" id="CHEBI:29105"/>
    </ligand>
</feature>
<dbReference type="SMART" id="SM00292">
    <property type="entry name" value="BRCT"/>
    <property type="match status" value="1"/>
</dbReference>
<feature type="binding site" evidence="12">
    <location>
        <position position="113"/>
    </location>
    <ligand>
        <name>NAD(+)</name>
        <dbReference type="ChEBI" id="CHEBI:57540"/>
    </ligand>
</feature>
<dbReference type="SUPFAM" id="SSF47781">
    <property type="entry name" value="RuvA domain 2-like"/>
    <property type="match status" value="1"/>
</dbReference>
<dbReference type="InterPro" id="IPR013840">
    <property type="entry name" value="DNAligase_N"/>
</dbReference>
<dbReference type="CDD" id="cd17748">
    <property type="entry name" value="BRCT_DNA_ligase_like"/>
    <property type="match status" value="1"/>
</dbReference>
<dbReference type="EC" id="6.5.1.2" evidence="12 13"/>
<dbReference type="PROSITE" id="PS01056">
    <property type="entry name" value="DNA_LIGASE_N2"/>
    <property type="match status" value="1"/>
</dbReference>
<dbReference type="SUPFAM" id="SSF50249">
    <property type="entry name" value="Nucleic acid-binding proteins"/>
    <property type="match status" value="1"/>
</dbReference>
<dbReference type="GO" id="GO:0003911">
    <property type="term" value="F:DNA ligase (NAD+) activity"/>
    <property type="evidence" value="ECO:0007669"/>
    <property type="project" value="UniProtKB-EC"/>
</dbReference>
<feature type="binding site" evidence="12">
    <location>
        <position position="427"/>
    </location>
    <ligand>
        <name>Zn(2+)</name>
        <dbReference type="ChEBI" id="CHEBI:29105"/>
    </ligand>
</feature>
<keyword evidence="6 12" id="KW-0862">Zinc</keyword>
<dbReference type="HAMAP" id="MF_01588">
    <property type="entry name" value="DNA_ligase_A"/>
    <property type="match status" value="1"/>
</dbReference>
<evidence type="ECO:0000256" key="5">
    <source>
        <dbReference type="ARBA" id="ARBA00022763"/>
    </source>
</evidence>
<evidence type="ECO:0000256" key="11">
    <source>
        <dbReference type="ARBA" id="ARBA00034005"/>
    </source>
</evidence>
<evidence type="ECO:0000256" key="10">
    <source>
        <dbReference type="ARBA" id="ARBA00023211"/>
    </source>
</evidence>
<keyword evidence="3 12" id="KW-0235">DNA replication</keyword>
<dbReference type="InterPro" id="IPR036420">
    <property type="entry name" value="BRCT_dom_sf"/>
</dbReference>
<sequence>MDAEQAKARMKQLIEEIEEHNRLYYEEDAPRISDAEWDKMMRELQDLERRYPEWADPNSPTQRVGGSPRQSLVKVVHQLPMLSLANAYSPEELREFDQRVRDVVGDSVQYVCELKIDGLAVSLRYEEGKLALGATRGDGETGEDITANLRTIRSLPLQLKEPLTLEVRGEAYMPKQTFLRLNEEREAQGLPLFANPRNAAAGSLRQLDPAIAAKRGLSLIVYQVAYIEGRDLSTHSQALDFARSLGLPAVGERRGGMSIDEVIQYIQDWSEKRHTLPYATDGMVVKVDNFAQQQVLGFTAKSPRWAIAYKYQAEQAETQLQEIVLHVGRTGVVTPTAVFHPVQLAGTTVTRASLHNEDIIHARDIRVGDWIIVQKAGDIIPEVVQSLPNRRTGKEKSFEMPAACPECGENLHKFAGEVAWRCVNPNCPALLREGLIHFASRDAMNIEGLGETWVGILVQKNLLRSLPDIYRLQRDALLTLERMGEKSAEKLLAAIERSKNNELYRFIFGLGIRMVGEKAAKTLARSFGSLDALKNASYEELLSLRDIGPKMAESIYQYFHEAAILHMLDDFKELGVWPTENHIVTEQEQKTPYSDKVVVLTGTLQSYDRAEATRLIEQLGGRVTSSVSSKTDILIAGNEAGSKLKKAEDIRASGKQPHLLILNEEQFLESIAPYIPQTNVRRT</sequence>
<comment type="caution">
    <text evidence="15">The sequence shown here is derived from an EMBL/GenBank/DDBJ whole genome shotgun (WGS) entry which is preliminary data.</text>
</comment>
<dbReference type="SMART" id="SM00532">
    <property type="entry name" value="LIGANc"/>
    <property type="match status" value="1"/>
</dbReference>
<dbReference type="InterPro" id="IPR001679">
    <property type="entry name" value="DNA_ligase"/>
</dbReference>
<evidence type="ECO:0000256" key="1">
    <source>
        <dbReference type="ARBA" id="ARBA00004067"/>
    </source>
</evidence>
<evidence type="ECO:0000256" key="12">
    <source>
        <dbReference type="HAMAP-Rule" id="MF_01588"/>
    </source>
</evidence>
<dbReference type="Gene3D" id="3.30.470.30">
    <property type="entry name" value="DNA ligase/mRNA capping enzyme"/>
    <property type="match status" value="1"/>
</dbReference>
<name>A0ABT9LZI1_9BACL</name>
<dbReference type="InterPro" id="IPR001357">
    <property type="entry name" value="BRCT_dom"/>
</dbReference>
<dbReference type="Pfam" id="PF03120">
    <property type="entry name" value="OB_DNA_ligase"/>
    <property type="match status" value="1"/>
</dbReference>
<feature type="domain" description="BRCT" evidence="14">
    <location>
        <begin position="588"/>
        <end position="671"/>
    </location>
</feature>
<dbReference type="SUPFAM" id="SSF56091">
    <property type="entry name" value="DNA ligase/mRNA capping enzyme, catalytic domain"/>
    <property type="match status" value="1"/>
</dbReference>
<dbReference type="PROSITE" id="PS01055">
    <property type="entry name" value="DNA_LIGASE_N1"/>
    <property type="match status" value="1"/>
</dbReference>
<feature type="binding site" evidence="12">
    <location>
        <position position="170"/>
    </location>
    <ligand>
        <name>NAD(+)</name>
        <dbReference type="ChEBI" id="CHEBI:57540"/>
    </ligand>
</feature>
<dbReference type="PANTHER" id="PTHR23389:SF9">
    <property type="entry name" value="DNA LIGASE"/>
    <property type="match status" value="1"/>
</dbReference>
<feature type="binding site" evidence="12">
    <location>
        <position position="286"/>
    </location>
    <ligand>
        <name>NAD(+)</name>
        <dbReference type="ChEBI" id="CHEBI:57540"/>
    </ligand>
</feature>
<comment type="function">
    <text evidence="1 12">DNA ligase that catalyzes the formation of phosphodiester linkages between 5'-phosphoryl and 3'-hydroxyl groups in double-stranded DNA using NAD as a coenzyme and as the energy source for the reaction. It is essential for DNA replication and repair of damaged DNA.</text>
</comment>
<comment type="caution">
    <text evidence="12">Lacks conserved residue(s) required for the propagation of feature annotation.</text>
</comment>
<evidence type="ECO:0000256" key="6">
    <source>
        <dbReference type="ARBA" id="ARBA00022833"/>
    </source>
</evidence>
<evidence type="ECO:0000256" key="3">
    <source>
        <dbReference type="ARBA" id="ARBA00022705"/>
    </source>
</evidence>
<feature type="binding site" evidence="12">
    <location>
        <position position="136"/>
    </location>
    <ligand>
        <name>NAD(+)</name>
        <dbReference type="ChEBI" id="CHEBI:57540"/>
    </ligand>
</feature>
<keyword evidence="2 12" id="KW-0436">Ligase</keyword>
<evidence type="ECO:0000256" key="4">
    <source>
        <dbReference type="ARBA" id="ARBA00022723"/>
    </source>
</evidence>
<dbReference type="InterPro" id="IPR018239">
    <property type="entry name" value="DNA_ligase_AS"/>
</dbReference>
<dbReference type="Proteomes" id="UP001229209">
    <property type="component" value="Unassembled WGS sequence"/>
</dbReference>
<proteinExistence type="inferred from homology"/>
<comment type="cofactor">
    <cofactor evidence="12">
        <name>Mg(2+)</name>
        <dbReference type="ChEBI" id="CHEBI:18420"/>
    </cofactor>
    <cofactor evidence="12">
        <name>Mn(2+)</name>
        <dbReference type="ChEBI" id="CHEBI:29035"/>
    </cofactor>
</comment>
<comment type="catalytic activity">
    <reaction evidence="11 12 13">
        <text>NAD(+) + (deoxyribonucleotide)n-3'-hydroxyl + 5'-phospho-(deoxyribonucleotide)m = (deoxyribonucleotide)n+m + AMP + beta-nicotinamide D-nucleotide.</text>
        <dbReference type="EC" id="6.5.1.2"/>
    </reaction>
</comment>
<gene>
    <name evidence="12" type="primary">ligA</name>
    <name evidence="15" type="ORF">J2S04_002637</name>
</gene>
<dbReference type="Gene3D" id="2.40.50.140">
    <property type="entry name" value="Nucleic acid-binding proteins"/>
    <property type="match status" value="1"/>
</dbReference>
<dbReference type="InterPro" id="IPR003583">
    <property type="entry name" value="Hlx-hairpin-Hlx_DNA-bd_motif"/>
</dbReference>
<evidence type="ECO:0000313" key="15">
    <source>
        <dbReference type="EMBL" id="MDP9729663.1"/>
    </source>
</evidence>
<dbReference type="PIRSF" id="PIRSF001604">
    <property type="entry name" value="LigA"/>
    <property type="match status" value="1"/>
</dbReference>
<protein>
    <recommendedName>
        <fullName evidence="12 13">DNA ligase</fullName>
        <ecNumber evidence="12 13">6.5.1.2</ecNumber>
    </recommendedName>
    <alternativeName>
        <fullName evidence="12">Polydeoxyribonucleotide synthase [NAD(+)]</fullName>
    </alternativeName>
</protein>
<dbReference type="InterPro" id="IPR004150">
    <property type="entry name" value="NAD_DNA_ligase_OB"/>
</dbReference>
<keyword evidence="4 12" id="KW-0479">Metal-binding</keyword>
<comment type="similarity">
    <text evidence="12">Belongs to the NAD-dependent DNA ligase family. LigA subfamily.</text>
</comment>
<dbReference type="Pfam" id="PF22745">
    <property type="entry name" value="Nlig-Ia"/>
    <property type="match status" value="1"/>
</dbReference>
<evidence type="ECO:0000256" key="7">
    <source>
        <dbReference type="ARBA" id="ARBA00022842"/>
    </source>
</evidence>
<evidence type="ECO:0000256" key="13">
    <source>
        <dbReference type="RuleBase" id="RU000618"/>
    </source>
</evidence>
<evidence type="ECO:0000256" key="8">
    <source>
        <dbReference type="ARBA" id="ARBA00023027"/>
    </source>
</evidence>
<keyword evidence="9 12" id="KW-0234">DNA repair</keyword>
<evidence type="ECO:0000256" key="2">
    <source>
        <dbReference type="ARBA" id="ARBA00022598"/>
    </source>
</evidence>
<dbReference type="InterPro" id="IPR010994">
    <property type="entry name" value="RuvA_2-like"/>
</dbReference>
<dbReference type="Gene3D" id="3.40.50.10190">
    <property type="entry name" value="BRCT domain"/>
    <property type="match status" value="1"/>
</dbReference>
<dbReference type="Gene3D" id="6.20.10.30">
    <property type="match status" value="1"/>
</dbReference>
<dbReference type="Pfam" id="PF03119">
    <property type="entry name" value="DNA_ligase_ZBD"/>
    <property type="match status" value="1"/>
</dbReference>
<dbReference type="Gene3D" id="1.10.150.20">
    <property type="entry name" value="5' to 3' exonuclease, C-terminal subdomain"/>
    <property type="match status" value="2"/>
</dbReference>
<keyword evidence="7 12" id="KW-0460">Magnesium</keyword>
<evidence type="ECO:0000256" key="9">
    <source>
        <dbReference type="ARBA" id="ARBA00023204"/>
    </source>
</evidence>
<dbReference type="Gene3D" id="1.10.287.610">
    <property type="entry name" value="Helix hairpin bin"/>
    <property type="match status" value="1"/>
</dbReference>
<dbReference type="CDD" id="cd00114">
    <property type="entry name" value="LIGANc"/>
    <property type="match status" value="1"/>
</dbReference>
<dbReference type="PROSITE" id="PS50172">
    <property type="entry name" value="BRCT"/>
    <property type="match status" value="1"/>
</dbReference>
<dbReference type="InterPro" id="IPR004149">
    <property type="entry name" value="Znf_DNAligase_C4"/>
</dbReference>
<dbReference type="Pfam" id="PF00533">
    <property type="entry name" value="BRCT"/>
    <property type="match status" value="1"/>
</dbReference>
<dbReference type="NCBIfam" id="NF005932">
    <property type="entry name" value="PRK07956.1"/>
    <property type="match status" value="1"/>
</dbReference>
<keyword evidence="16" id="KW-1185">Reference proteome</keyword>
<feature type="active site" description="N6-AMP-lysine intermediate" evidence="12">
    <location>
        <position position="115"/>
    </location>
</feature>
<feature type="binding site" evidence="12">
    <location>
        <position position="310"/>
    </location>
    <ligand>
        <name>NAD(+)</name>
        <dbReference type="ChEBI" id="CHEBI:57540"/>
    </ligand>
</feature>
<organism evidence="15 16">
    <name type="scientific">Alicyclobacillus tolerans</name>
    <dbReference type="NCBI Taxonomy" id="90970"/>
    <lineage>
        <taxon>Bacteria</taxon>
        <taxon>Bacillati</taxon>
        <taxon>Bacillota</taxon>
        <taxon>Bacilli</taxon>
        <taxon>Bacillales</taxon>
        <taxon>Alicyclobacillaceae</taxon>
        <taxon>Alicyclobacillus</taxon>
    </lineage>
</organism>
<feature type="binding site" evidence="12">
    <location>
        <position position="404"/>
    </location>
    <ligand>
        <name>Zn(2+)</name>
        <dbReference type="ChEBI" id="CHEBI:29105"/>
    </ligand>
</feature>
<dbReference type="InterPro" id="IPR033136">
    <property type="entry name" value="DNA_ligase_CS"/>
</dbReference>
<keyword evidence="5 12" id="KW-0227">DNA damage</keyword>
<dbReference type="PANTHER" id="PTHR23389">
    <property type="entry name" value="CHROMOSOME TRANSMISSION FIDELITY FACTOR 18"/>
    <property type="match status" value="1"/>
</dbReference>
<reference evidence="15 16" key="1">
    <citation type="submission" date="2023-07" db="EMBL/GenBank/DDBJ databases">
        <title>Genomic Encyclopedia of Type Strains, Phase IV (KMG-IV): sequencing the most valuable type-strain genomes for metagenomic binning, comparative biology and taxonomic classification.</title>
        <authorList>
            <person name="Goeker M."/>
        </authorList>
    </citation>
    <scope>NUCLEOTIDE SEQUENCE [LARGE SCALE GENOMIC DNA]</scope>
    <source>
        <strain evidence="15 16">DSM 25924</strain>
    </source>
</reference>